<dbReference type="GO" id="GO:0000294">
    <property type="term" value="P:nuclear-transcribed mRNA catabolic process, RNase MRP-dependent"/>
    <property type="evidence" value="ECO:0007669"/>
    <property type="project" value="TreeGrafter"/>
</dbReference>
<dbReference type="GO" id="GO:0000172">
    <property type="term" value="C:ribonuclease MRP complex"/>
    <property type="evidence" value="ECO:0007669"/>
    <property type="project" value="InterPro"/>
</dbReference>
<dbReference type="Proteomes" id="UP000226192">
    <property type="component" value="Unassembled WGS sequence"/>
</dbReference>
<dbReference type="InterPro" id="IPR049128">
    <property type="entry name" value="Pop8-like_dom"/>
</dbReference>
<keyword evidence="3" id="KW-1185">Reference proteome</keyword>
<dbReference type="EMBL" id="NJET01000079">
    <property type="protein sequence ID" value="PHH62182.1"/>
    <property type="molecule type" value="Genomic_DNA"/>
</dbReference>
<dbReference type="OrthoDB" id="5530243at2759"/>
<name>A0A2C5Y4L9_9HYPO</name>
<evidence type="ECO:0000313" key="2">
    <source>
        <dbReference type="EMBL" id="PHH62182.1"/>
    </source>
</evidence>
<gene>
    <name evidence="2" type="ORF">CDD81_7376</name>
</gene>
<dbReference type="Pfam" id="PF20976">
    <property type="entry name" value="Pop8"/>
    <property type="match status" value="1"/>
</dbReference>
<dbReference type="GO" id="GO:0034965">
    <property type="term" value="P:intronic box C/D snoRNA processing"/>
    <property type="evidence" value="ECO:0007669"/>
    <property type="project" value="TreeGrafter"/>
</dbReference>
<dbReference type="PANTHER" id="PTHR28173">
    <property type="entry name" value="RIBONUCLEASES P/MRP PROTEIN SUBUNIT POP8"/>
    <property type="match status" value="1"/>
</dbReference>
<proteinExistence type="predicted"/>
<dbReference type="GO" id="GO:0005655">
    <property type="term" value="C:nucleolar ribonuclease P complex"/>
    <property type="evidence" value="ECO:0007669"/>
    <property type="project" value="InterPro"/>
</dbReference>
<organism evidence="2 3">
    <name type="scientific">Ophiocordyceps australis</name>
    <dbReference type="NCBI Taxonomy" id="1399860"/>
    <lineage>
        <taxon>Eukaryota</taxon>
        <taxon>Fungi</taxon>
        <taxon>Dikarya</taxon>
        <taxon>Ascomycota</taxon>
        <taxon>Pezizomycotina</taxon>
        <taxon>Sordariomycetes</taxon>
        <taxon>Hypocreomycetidae</taxon>
        <taxon>Hypocreales</taxon>
        <taxon>Ophiocordycipitaceae</taxon>
        <taxon>Ophiocordyceps</taxon>
    </lineage>
</organism>
<protein>
    <recommendedName>
        <fullName evidence="1">Ribonucleases P/MRP subunit Pop8-like domain-containing protein</fullName>
    </recommendedName>
</protein>
<sequence>MSPQLSSGRFSSSPSHEILTCTIKQPLFSYAHLELLSESGTPPPLDNLQVKAYCSAALRQFLGLSGAAVSIDILAIHGAECWIRVPYDCLGSFAAALTAWRGTLEDGSQCVLRVKRCSNWLGTMVGAEGQERLWHS</sequence>
<dbReference type="GO" id="GO:0008033">
    <property type="term" value="P:tRNA processing"/>
    <property type="evidence" value="ECO:0007669"/>
    <property type="project" value="InterPro"/>
</dbReference>
<reference evidence="2 3" key="1">
    <citation type="submission" date="2017-06" db="EMBL/GenBank/DDBJ databases">
        <title>Ant-infecting Ophiocordyceps genomes reveal a high diversity of potential behavioral manipulation genes and a possible major role for enterotoxins.</title>
        <authorList>
            <person name="De Bekker C."/>
            <person name="Evans H.C."/>
            <person name="Brachmann A."/>
            <person name="Hughes D.P."/>
        </authorList>
    </citation>
    <scope>NUCLEOTIDE SEQUENCE [LARGE SCALE GENOMIC DNA]</scope>
    <source>
        <strain evidence="2 3">Map64</strain>
    </source>
</reference>
<dbReference type="GO" id="GO:0000171">
    <property type="term" value="F:ribonuclease MRP activity"/>
    <property type="evidence" value="ECO:0007669"/>
    <property type="project" value="TreeGrafter"/>
</dbReference>
<evidence type="ECO:0000259" key="1">
    <source>
        <dbReference type="Pfam" id="PF20976"/>
    </source>
</evidence>
<evidence type="ECO:0000313" key="3">
    <source>
        <dbReference type="Proteomes" id="UP000226192"/>
    </source>
</evidence>
<dbReference type="STRING" id="1399860.A0A2C5Y4L9"/>
<comment type="caution">
    <text evidence="2">The sequence shown here is derived from an EMBL/GenBank/DDBJ whole genome shotgun (WGS) entry which is preliminary data.</text>
</comment>
<dbReference type="GO" id="GO:0004526">
    <property type="term" value="F:ribonuclease P activity"/>
    <property type="evidence" value="ECO:0007669"/>
    <property type="project" value="TreeGrafter"/>
</dbReference>
<dbReference type="PANTHER" id="PTHR28173:SF1">
    <property type="entry name" value="RIBONUCLEASES P_MRP PROTEIN SUBUNIT POP8"/>
    <property type="match status" value="1"/>
</dbReference>
<dbReference type="InterPro" id="IPR020347">
    <property type="entry name" value="Pop8"/>
</dbReference>
<feature type="domain" description="Ribonucleases P/MRP subunit Pop8-like" evidence="1">
    <location>
        <begin position="28"/>
        <end position="100"/>
    </location>
</feature>
<accession>A0A2C5Y4L9</accession>
<dbReference type="AlphaFoldDB" id="A0A2C5Y4L9"/>